<name>A0AAV1E5B6_OLDCO</name>
<accession>A0AAV1E5B6</accession>
<keyword evidence="7" id="KW-0256">Endoplasmic reticulum</keyword>
<evidence type="ECO:0000256" key="5">
    <source>
        <dbReference type="ARBA" id="ARBA00022729"/>
    </source>
</evidence>
<comment type="similarity">
    <text evidence="3">Belongs to the protein disulfide isomerase family.</text>
</comment>
<dbReference type="FunFam" id="3.40.30.10:FF:000134">
    <property type="entry name" value="Protein disulfide-isomerase"/>
    <property type="match status" value="1"/>
</dbReference>
<evidence type="ECO:0000256" key="1">
    <source>
        <dbReference type="ARBA" id="ARBA00001182"/>
    </source>
</evidence>
<dbReference type="GO" id="GO:0005788">
    <property type="term" value="C:endoplasmic reticulum lumen"/>
    <property type="evidence" value="ECO:0007669"/>
    <property type="project" value="UniProtKB-SubCell"/>
</dbReference>
<evidence type="ECO:0000256" key="7">
    <source>
        <dbReference type="ARBA" id="ARBA00022824"/>
    </source>
</evidence>
<dbReference type="Pfam" id="PF00085">
    <property type="entry name" value="Thioredoxin"/>
    <property type="match status" value="2"/>
</dbReference>
<evidence type="ECO:0000259" key="13">
    <source>
        <dbReference type="PROSITE" id="PS51352"/>
    </source>
</evidence>
<evidence type="ECO:0000256" key="3">
    <source>
        <dbReference type="ARBA" id="ARBA00006347"/>
    </source>
</evidence>
<evidence type="ECO:0000313" key="14">
    <source>
        <dbReference type="EMBL" id="CAI9114134.1"/>
    </source>
</evidence>
<protein>
    <recommendedName>
        <fullName evidence="4">protein disulfide-isomerase</fullName>
        <ecNumber evidence="4">5.3.4.1</ecNumber>
    </recommendedName>
</protein>
<keyword evidence="10" id="KW-0413">Isomerase</keyword>
<dbReference type="EMBL" id="OX459124">
    <property type="protein sequence ID" value="CAI9114134.1"/>
    <property type="molecule type" value="Genomic_DNA"/>
</dbReference>
<dbReference type="FunFam" id="3.40.30.10:FF:000204">
    <property type="entry name" value="Protein disulfide isomerase-like 1-6"/>
    <property type="match status" value="1"/>
</dbReference>
<dbReference type="Proteomes" id="UP001161247">
    <property type="component" value="Chromosome 7"/>
</dbReference>
<evidence type="ECO:0000256" key="9">
    <source>
        <dbReference type="ARBA" id="ARBA00023180"/>
    </source>
</evidence>
<feature type="domain" description="Thioredoxin" evidence="13">
    <location>
        <begin position="17"/>
        <end position="149"/>
    </location>
</feature>
<evidence type="ECO:0000313" key="15">
    <source>
        <dbReference type="Proteomes" id="UP001161247"/>
    </source>
</evidence>
<comment type="catalytic activity">
    <reaction evidence="1">
        <text>Catalyzes the rearrangement of -S-S- bonds in proteins.</text>
        <dbReference type="EC" id="5.3.4.1"/>
    </reaction>
</comment>
<dbReference type="InterPro" id="IPR036249">
    <property type="entry name" value="Thioredoxin-like_sf"/>
</dbReference>
<dbReference type="FunFam" id="3.40.30.10:FF:000042">
    <property type="entry name" value="protein disulfide-isomerase A2"/>
    <property type="match status" value="1"/>
</dbReference>
<dbReference type="Pfam" id="PF13848">
    <property type="entry name" value="Thioredoxin_6"/>
    <property type="match status" value="1"/>
</dbReference>
<comment type="subcellular location">
    <subcellularLocation>
        <location evidence="2">Endoplasmic reticulum lumen</location>
    </subcellularLocation>
</comment>
<comment type="function">
    <text evidence="12">Acts as a protein-folding catalyst that interacts with nascent polypeptides to catalyze the formation, isomerization, and reduction or oxidation of disulfide bonds.</text>
</comment>
<dbReference type="GO" id="GO:0003756">
    <property type="term" value="F:protein disulfide isomerase activity"/>
    <property type="evidence" value="ECO:0007669"/>
    <property type="project" value="UniProtKB-EC"/>
</dbReference>
<evidence type="ECO:0000256" key="4">
    <source>
        <dbReference type="ARBA" id="ARBA00012723"/>
    </source>
</evidence>
<dbReference type="GO" id="GO:0034976">
    <property type="term" value="P:response to endoplasmic reticulum stress"/>
    <property type="evidence" value="ECO:0007669"/>
    <property type="project" value="TreeGrafter"/>
</dbReference>
<evidence type="ECO:0000256" key="12">
    <source>
        <dbReference type="ARBA" id="ARBA00054003"/>
    </source>
</evidence>
<sequence length="500" mass="55466">MEGIEELMALDEEVGVQQSPDGIPHQGTDKLSGAQVLSKAQRIVLELNVDNAKRVVADNEYVMVLGYAPWCSRSAELMPRFAEAATTLKELGSPVLMAKLDAERYPKAASTLEIKGIPTLLLFVNGTPQTYSGGFTSEDIVIWIRKKTGAPIIRVSSVDEANEFLKKHSKFVVGLFPGFEGSEYEEFVKAAASENELQFIESSSLEVVKVLFPEAKHTKVFIGLTKSEPERYSAFDGTLTAEEILQFLGDNKFPLVTVLTELNAPKVYSVTQKLQVFVFADADDMNKLTETLQGVARKFKSKIMLVLVDIREDNLAKPFLSLFGIEGADDTIVTAFDYHNNVKYLLESDPTPANIEEFCLGLSDGKLSPFYKSQPVPSDKGTDVLAVVGKTFDDLVLKSPKNILLEVYTPWCMNCDATTKQVEKLAKHFKGLENLIFARIDASANEHPNLQVEEYPTLLFYTAKDKKNPIKFSTKSSSKDMAALINKSLKEQDDVTKDEL</sequence>
<dbReference type="SUPFAM" id="SSF52833">
    <property type="entry name" value="Thioredoxin-like"/>
    <property type="match status" value="4"/>
</dbReference>
<dbReference type="Gene3D" id="3.40.30.10">
    <property type="entry name" value="Glutaredoxin"/>
    <property type="match status" value="4"/>
</dbReference>
<dbReference type="CDD" id="cd02981">
    <property type="entry name" value="PDI_b_family"/>
    <property type="match status" value="1"/>
</dbReference>
<dbReference type="PANTHER" id="PTHR18929">
    <property type="entry name" value="PROTEIN DISULFIDE ISOMERASE"/>
    <property type="match status" value="1"/>
</dbReference>
<feature type="domain" description="Thioredoxin" evidence="13">
    <location>
        <begin position="345"/>
        <end position="490"/>
    </location>
</feature>
<dbReference type="CDD" id="cd02995">
    <property type="entry name" value="PDI_a_PDI_a'_C"/>
    <property type="match status" value="1"/>
</dbReference>
<dbReference type="InterPro" id="IPR013766">
    <property type="entry name" value="Thioredoxin_domain"/>
</dbReference>
<keyword evidence="8" id="KW-1015">Disulfide bond</keyword>
<dbReference type="FunFam" id="3.40.30.10:FF:000201">
    <property type="entry name" value="Protein disulfide isomerase-like 1-5"/>
    <property type="match status" value="1"/>
</dbReference>
<keyword evidence="6" id="KW-0677">Repeat</keyword>
<proteinExistence type="inferred from homology"/>
<evidence type="ECO:0000256" key="11">
    <source>
        <dbReference type="ARBA" id="ARBA00023284"/>
    </source>
</evidence>
<evidence type="ECO:0000256" key="2">
    <source>
        <dbReference type="ARBA" id="ARBA00004319"/>
    </source>
</evidence>
<keyword evidence="9" id="KW-0325">Glycoprotein</keyword>
<evidence type="ECO:0000256" key="8">
    <source>
        <dbReference type="ARBA" id="ARBA00023157"/>
    </source>
</evidence>
<gene>
    <name evidence="14" type="ORF">OLC1_LOCUS20977</name>
</gene>
<keyword evidence="5" id="KW-0732">Signal</keyword>
<reference evidence="14" key="1">
    <citation type="submission" date="2023-03" db="EMBL/GenBank/DDBJ databases">
        <authorList>
            <person name="Julca I."/>
        </authorList>
    </citation>
    <scope>NUCLEOTIDE SEQUENCE</scope>
</reference>
<keyword evidence="11" id="KW-0676">Redox-active center</keyword>
<dbReference type="PROSITE" id="PS51352">
    <property type="entry name" value="THIOREDOXIN_2"/>
    <property type="match status" value="2"/>
</dbReference>
<dbReference type="PANTHER" id="PTHR18929:SF189">
    <property type="entry name" value="PROTEIN DISULFIDE ISOMERASE-LIKE 1-5-RELATED"/>
    <property type="match status" value="1"/>
</dbReference>
<evidence type="ECO:0000256" key="6">
    <source>
        <dbReference type="ARBA" id="ARBA00022737"/>
    </source>
</evidence>
<evidence type="ECO:0000256" key="10">
    <source>
        <dbReference type="ARBA" id="ARBA00023235"/>
    </source>
</evidence>
<dbReference type="AlphaFoldDB" id="A0AAV1E5B6"/>
<dbReference type="CDD" id="cd02982">
    <property type="entry name" value="PDI_b'_family"/>
    <property type="match status" value="1"/>
</dbReference>
<organism evidence="14 15">
    <name type="scientific">Oldenlandia corymbosa var. corymbosa</name>
    <dbReference type="NCBI Taxonomy" id="529605"/>
    <lineage>
        <taxon>Eukaryota</taxon>
        <taxon>Viridiplantae</taxon>
        <taxon>Streptophyta</taxon>
        <taxon>Embryophyta</taxon>
        <taxon>Tracheophyta</taxon>
        <taxon>Spermatophyta</taxon>
        <taxon>Magnoliopsida</taxon>
        <taxon>eudicotyledons</taxon>
        <taxon>Gunneridae</taxon>
        <taxon>Pentapetalae</taxon>
        <taxon>asterids</taxon>
        <taxon>lamiids</taxon>
        <taxon>Gentianales</taxon>
        <taxon>Rubiaceae</taxon>
        <taxon>Rubioideae</taxon>
        <taxon>Spermacoceae</taxon>
        <taxon>Hedyotis-Oldenlandia complex</taxon>
        <taxon>Oldenlandia</taxon>
    </lineage>
</organism>
<dbReference type="EC" id="5.3.4.1" evidence="4"/>
<keyword evidence="15" id="KW-1185">Reference proteome</keyword>
<dbReference type="GO" id="GO:0006457">
    <property type="term" value="P:protein folding"/>
    <property type="evidence" value="ECO:0007669"/>
    <property type="project" value="TreeGrafter"/>
</dbReference>
<dbReference type="CDD" id="cd02961">
    <property type="entry name" value="PDI_a_family"/>
    <property type="match status" value="1"/>
</dbReference>